<evidence type="ECO:0000313" key="2">
    <source>
        <dbReference type="EMBL" id="MCX5567115.1"/>
    </source>
</evidence>
<name>A0AAW5VT33_9BURK</name>
<dbReference type="EMBL" id="JAPKNB010000015">
    <property type="protein sequence ID" value="MCX5567115.1"/>
    <property type="molecule type" value="Genomic_DNA"/>
</dbReference>
<dbReference type="InterPro" id="IPR007833">
    <property type="entry name" value="Capsule_polysaccharide_synth"/>
</dbReference>
<dbReference type="GO" id="GO:0015774">
    <property type="term" value="P:polysaccharide transport"/>
    <property type="evidence" value="ECO:0007669"/>
    <property type="project" value="InterPro"/>
</dbReference>
<proteinExistence type="predicted"/>
<evidence type="ECO:0008006" key="4">
    <source>
        <dbReference type="Google" id="ProtNLM"/>
    </source>
</evidence>
<dbReference type="GO" id="GO:0000271">
    <property type="term" value="P:polysaccharide biosynthetic process"/>
    <property type="evidence" value="ECO:0007669"/>
    <property type="project" value="InterPro"/>
</dbReference>
<feature type="region of interest" description="Disordered" evidence="1">
    <location>
        <begin position="1"/>
        <end position="22"/>
    </location>
</feature>
<sequence length="507" mass="58328">MAHQRAGSSLSSKLPEKNNKENISHPSQIFSNLKHTYSHCPVFNMKICFDFVCDEALIYSRAALALQRKGHDVCAITLGNRWKEGWTDQIDLFPLDLEDSPIDWDKELDRIKQEYSSAVAGFIQADRFIAYLGRDEQVKLLVWTFLKIEELVAAGVTKFFITGVAYLYNLVMVEVARKNNLVCYSLYGTRQKESRFTLSEGYGGKWDLVDKIYAENLENKEKIDYSAEANEVIDFRIKFSSPDYMASARQTGGISSVFVREFFHRLKNWYFNNWSKKEDYITQHPLWYAKRNLKRIINGKYLKFVFKFDSVNYDDKYYIYPLHLQPEASTLVLGPDYVNQLETIKAISRRLPLGEYLYVKEHPAAYGMHSHKMYQEIQQLFNVKLIAPGEDTKRVINNSQGVIVISGTMGWEAFLAGKPALVLGDVFYDQFPGVYKISNIEQIRSLFNSNLKVAEVDDIAIALNAIYKGSFKGMFDVHKLDTAQIVLSEENLSALEEGILKIVEYSK</sequence>
<dbReference type="Proteomes" id="UP001208074">
    <property type="component" value="Unassembled WGS sequence"/>
</dbReference>
<gene>
    <name evidence="2" type="ORF">OSH02_17220</name>
</gene>
<dbReference type="SUPFAM" id="SSF53756">
    <property type="entry name" value="UDP-Glycosyltransferase/glycogen phosphorylase"/>
    <property type="match status" value="1"/>
</dbReference>
<comment type="caution">
    <text evidence="2">The sequence shown here is derived from an EMBL/GenBank/DDBJ whole genome shotgun (WGS) entry which is preliminary data.</text>
</comment>
<reference evidence="2" key="1">
    <citation type="submission" date="2022-11" db="EMBL/GenBank/DDBJ databases">
        <title>Biodiversity and phylogenetic relationships of bacteria.</title>
        <authorList>
            <person name="Machado R.A.R."/>
            <person name="Bhat A."/>
            <person name="Loulou A."/>
            <person name="Kallel S."/>
        </authorList>
    </citation>
    <scope>NUCLEOTIDE SEQUENCE</scope>
    <source>
        <strain evidence="2">DSM 16503</strain>
    </source>
</reference>
<protein>
    <recommendedName>
        <fullName evidence="4">Capsule polysaccharide biosynthesis protein</fullName>
    </recommendedName>
</protein>
<organism evidence="2 3">
    <name type="scientific">Alcaligenes phenolicus</name>
    <dbReference type="NCBI Taxonomy" id="232846"/>
    <lineage>
        <taxon>Bacteria</taxon>
        <taxon>Pseudomonadati</taxon>
        <taxon>Pseudomonadota</taxon>
        <taxon>Betaproteobacteria</taxon>
        <taxon>Burkholderiales</taxon>
        <taxon>Alcaligenaceae</taxon>
        <taxon>Alcaligenes</taxon>
    </lineage>
</organism>
<feature type="compositionally biased region" description="Polar residues" evidence="1">
    <location>
        <begin position="1"/>
        <end position="12"/>
    </location>
</feature>
<dbReference type="RefSeq" id="WP_266140768.1">
    <property type="nucleotide sequence ID" value="NZ_JAPKNB010000015.1"/>
</dbReference>
<evidence type="ECO:0000313" key="3">
    <source>
        <dbReference type="Proteomes" id="UP001208074"/>
    </source>
</evidence>
<accession>A0AAW5VT33</accession>
<evidence type="ECO:0000256" key="1">
    <source>
        <dbReference type="SAM" id="MobiDB-lite"/>
    </source>
</evidence>
<dbReference type="AlphaFoldDB" id="A0AAW5VT33"/>
<dbReference type="Pfam" id="PF05159">
    <property type="entry name" value="Capsule_synth"/>
    <property type="match status" value="1"/>
</dbReference>